<dbReference type="Pfam" id="PF07675">
    <property type="entry name" value="Cleaved_Adhesin"/>
    <property type="match status" value="1"/>
</dbReference>
<protein>
    <submittedName>
        <fullName evidence="5">Choice-of-anchor J domain-containing protein</fullName>
    </submittedName>
</protein>
<dbReference type="Gene3D" id="2.60.120.200">
    <property type="match status" value="1"/>
</dbReference>
<dbReference type="InterPro" id="IPR011628">
    <property type="entry name" value="Cleaved_adhesin"/>
</dbReference>
<name>A0A9D7XSC0_9BACT</name>
<dbReference type="AlphaFoldDB" id="A0A9D7XSC0"/>
<dbReference type="Gene3D" id="2.60.40.10">
    <property type="entry name" value="Immunoglobulins"/>
    <property type="match status" value="2"/>
</dbReference>
<feature type="domain" description="CARDB" evidence="3">
    <location>
        <begin position="198"/>
        <end position="281"/>
    </location>
</feature>
<accession>A0A9D7XSC0</accession>
<evidence type="ECO:0000313" key="6">
    <source>
        <dbReference type="Proteomes" id="UP000808337"/>
    </source>
</evidence>
<dbReference type="EMBL" id="JADKGY010000032">
    <property type="protein sequence ID" value="MBK9984881.1"/>
    <property type="molecule type" value="Genomic_DNA"/>
</dbReference>
<feature type="chain" id="PRO_5038759629" evidence="1">
    <location>
        <begin position="20"/>
        <end position="640"/>
    </location>
</feature>
<dbReference type="NCBIfam" id="TIGR04183">
    <property type="entry name" value="Por_Secre_tail"/>
    <property type="match status" value="1"/>
</dbReference>
<dbReference type="InterPro" id="IPR011635">
    <property type="entry name" value="CARDB"/>
</dbReference>
<dbReference type="Pfam" id="PF18962">
    <property type="entry name" value="Por_Secre_tail"/>
    <property type="match status" value="1"/>
</dbReference>
<sequence>MKRILTLLLLSGLFYQAQAQVLFSQDFETGTLDPMTAVDVDGVPVNPSAPTYCGPTWTVVGNAKNKLVVSTSWLNPVGIADDWLISPAISVTEANTFLFWDSYSPDANYRDGYEVRISTTDNQVASFTTVALNIPAELTTTQKRALKLDAYIGQTIYFAFRNHSNDKYLLYMDNISVRVLQNTDAGFKGLTFEKYNPVGTQVTFKATIENNGASPLTSINYTWAVGSDVYTDSITGLNIPTRGTKELTHTVKYTLTDIGEFPITVNIDSPNGVTDPNPYDNSGQRNLYGLNEQLPKKVLVEEGTGTWCGWCPRGFVTMEIIGADYSDIAIPVAIHNYDPMLVPDYDTPFSNTIGGYPSGHIDRKELDVDPNNATTGVGFIPSIGHLQNRMVPVAVKAETTYDEATRTATIHGTAHSSIPTQANSLRFSCIITEDHVVGGHSATQLQNYDQVNYYAANANGVMGGFESLPNPVPASQMIYNFVARAILGGFFGTENSISPELAANEDFSFDYSYVVPAGSNPELMKAIVVIMDDETGEVLNSDAVKLATLTSVPLVPQGKTALYPNPATDQMTLSVDFQTGDQVSMKIYDTYGHLIQNLGPLDLTNGTKTQKINVADLPTGEYLLELRHKNSVTALPFTKI</sequence>
<dbReference type="Pfam" id="PF07705">
    <property type="entry name" value="CARDB"/>
    <property type="match status" value="1"/>
</dbReference>
<dbReference type="InterPro" id="IPR013783">
    <property type="entry name" value="Ig-like_fold"/>
</dbReference>
<organism evidence="5 6">
    <name type="scientific">Candidatus Opimibacter skivensis</name>
    <dbReference type="NCBI Taxonomy" id="2982028"/>
    <lineage>
        <taxon>Bacteria</taxon>
        <taxon>Pseudomonadati</taxon>
        <taxon>Bacteroidota</taxon>
        <taxon>Saprospiria</taxon>
        <taxon>Saprospirales</taxon>
        <taxon>Saprospiraceae</taxon>
        <taxon>Candidatus Opimibacter</taxon>
    </lineage>
</organism>
<comment type="caution">
    <text evidence="5">The sequence shown here is derived from an EMBL/GenBank/DDBJ whole genome shotgun (WGS) entry which is preliminary data.</text>
</comment>
<dbReference type="Proteomes" id="UP000808337">
    <property type="component" value="Unassembled WGS sequence"/>
</dbReference>
<gene>
    <name evidence="5" type="ORF">IPP15_21385</name>
</gene>
<proteinExistence type="predicted"/>
<dbReference type="NCBIfam" id="NF038128">
    <property type="entry name" value="choice_anch_J"/>
    <property type="match status" value="1"/>
</dbReference>
<evidence type="ECO:0000259" key="3">
    <source>
        <dbReference type="Pfam" id="PF07705"/>
    </source>
</evidence>
<dbReference type="InterPro" id="IPR026444">
    <property type="entry name" value="Secre_tail"/>
</dbReference>
<evidence type="ECO:0000259" key="2">
    <source>
        <dbReference type="Pfam" id="PF07675"/>
    </source>
</evidence>
<evidence type="ECO:0000259" key="4">
    <source>
        <dbReference type="Pfam" id="PF18962"/>
    </source>
</evidence>
<evidence type="ECO:0000256" key="1">
    <source>
        <dbReference type="SAM" id="SignalP"/>
    </source>
</evidence>
<keyword evidence="1" id="KW-0732">Signal</keyword>
<feature type="domain" description="Cleaved adhesin" evidence="2">
    <location>
        <begin position="57"/>
        <end position="176"/>
    </location>
</feature>
<evidence type="ECO:0000313" key="5">
    <source>
        <dbReference type="EMBL" id="MBK9984881.1"/>
    </source>
</evidence>
<feature type="domain" description="Secretion system C-terminal sorting" evidence="4">
    <location>
        <begin position="562"/>
        <end position="631"/>
    </location>
</feature>
<feature type="signal peptide" evidence="1">
    <location>
        <begin position="1"/>
        <end position="19"/>
    </location>
</feature>
<reference evidence="5 6" key="1">
    <citation type="submission" date="2020-10" db="EMBL/GenBank/DDBJ databases">
        <title>Connecting structure to function with the recovery of over 1000 high-quality activated sludge metagenome-assembled genomes encoding full-length rRNA genes using long-read sequencing.</title>
        <authorList>
            <person name="Singleton C.M."/>
            <person name="Petriglieri F."/>
            <person name="Kristensen J.M."/>
            <person name="Kirkegaard R.H."/>
            <person name="Michaelsen T.Y."/>
            <person name="Andersen M.H."/>
            <person name="Karst S.M."/>
            <person name="Dueholm M.S."/>
            <person name="Nielsen P.H."/>
            <person name="Albertsen M."/>
        </authorList>
    </citation>
    <scope>NUCLEOTIDE SEQUENCE [LARGE SCALE GENOMIC DNA]</scope>
    <source>
        <strain evidence="5">Ribe_18-Q3-R11-54_MAXAC.273</strain>
    </source>
</reference>